<dbReference type="InterPro" id="IPR006115">
    <property type="entry name" value="6PGDH_NADP-bd"/>
</dbReference>
<dbReference type="PANTHER" id="PTHR43060">
    <property type="entry name" value="3-HYDROXYISOBUTYRATE DEHYDROGENASE-LIKE 1, MITOCHONDRIAL-RELATED"/>
    <property type="match status" value="1"/>
</dbReference>
<dbReference type="GO" id="GO:0050661">
    <property type="term" value="F:NADP binding"/>
    <property type="evidence" value="ECO:0007669"/>
    <property type="project" value="InterPro"/>
</dbReference>
<dbReference type="InterPro" id="IPR015815">
    <property type="entry name" value="HIBADH-related"/>
</dbReference>
<evidence type="ECO:0000313" key="6">
    <source>
        <dbReference type="EMBL" id="STP17530.1"/>
    </source>
</evidence>
<dbReference type="FunFam" id="3.40.50.720:FF:000071">
    <property type="entry name" value="2-hydroxy-3-oxopropionate reductase"/>
    <property type="match status" value="1"/>
</dbReference>
<dbReference type="GO" id="GO:0046395">
    <property type="term" value="P:carboxylic acid catabolic process"/>
    <property type="evidence" value="ECO:0007669"/>
    <property type="project" value="UniProtKB-ARBA"/>
</dbReference>
<dbReference type="Pfam" id="PF14833">
    <property type="entry name" value="NAD_binding_11"/>
    <property type="match status" value="1"/>
</dbReference>
<dbReference type="PANTHER" id="PTHR43060:SF3">
    <property type="entry name" value="2-HYDROXY-3-OXOPROPIONATE REDUCTASE"/>
    <property type="match status" value="1"/>
</dbReference>
<dbReference type="Proteomes" id="UP000254181">
    <property type="component" value="Unassembled WGS sequence"/>
</dbReference>
<dbReference type="InterPro" id="IPR013328">
    <property type="entry name" value="6PGD_dom2"/>
</dbReference>
<dbReference type="NCBIfam" id="TIGR01505">
    <property type="entry name" value="tartro_sem_red"/>
    <property type="match status" value="1"/>
</dbReference>
<evidence type="ECO:0000256" key="1">
    <source>
        <dbReference type="ARBA" id="ARBA00023002"/>
    </source>
</evidence>
<dbReference type="PIRSF" id="PIRSF000103">
    <property type="entry name" value="HIBADH"/>
    <property type="match status" value="1"/>
</dbReference>
<evidence type="ECO:0000256" key="2">
    <source>
        <dbReference type="ARBA" id="ARBA00023027"/>
    </source>
</evidence>
<dbReference type="AlphaFoldDB" id="A0A377K1U1"/>
<dbReference type="InterPro" id="IPR002204">
    <property type="entry name" value="3-OH-isobutyrate_DH-rel_CS"/>
</dbReference>
<dbReference type="InterPro" id="IPR029154">
    <property type="entry name" value="HIBADH-like_NADP-bd"/>
</dbReference>
<dbReference type="Gene3D" id="3.40.50.720">
    <property type="entry name" value="NAD(P)-binding Rossmann-like Domain"/>
    <property type="match status" value="1"/>
</dbReference>
<sequence>MGCDVCGCRSDLGIFRSATQKLADTFKKITTTATREMIDMTMKVGFIGLGIMGKPMSKNLLKAGYSLVVADRNPEAIADVIAAGAETASTAKAIAEQCDVIITMLPNSPHVKEVALGENGIIEGAKPGTVLIDMSSIAPLASREISEALKAKGIDMLDAPVSGGEPKAIDGTLSVMVGGDKAIFDKYYDLMKAMAGSVVHTGEIGAGNVTKLANQVIVALNIAAMSEALTLATKAGVNPDLVYQAIRGGLAGSTVLDAKAPMVMDRNFKPGFRIDLHIKDLANALDTSHGVGAQLPLTAAGYGDDAGTACRWFRNGGS</sequence>
<proteinExistence type="predicted"/>
<evidence type="ECO:0000259" key="5">
    <source>
        <dbReference type="Pfam" id="PF14833"/>
    </source>
</evidence>
<dbReference type="GO" id="GO:0008679">
    <property type="term" value="F:2-hydroxy-3-oxopropionate reductase activity"/>
    <property type="evidence" value="ECO:0007669"/>
    <property type="project" value="UniProtKB-EC"/>
</dbReference>
<protein>
    <submittedName>
        <fullName evidence="6">Tartronate semialdehyde reductase</fullName>
        <ecNumber evidence="6">1.1.1.60</ecNumber>
    </submittedName>
</protein>
<evidence type="ECO:0000313" key="7">
    <source>
        <dbReference type="Proteomes" id="UP000254181"/>
    </source>
</evidence>
<dbReference type="GO" id="GO:0046487">
    <property type="term" value="P:glyoxylate metabolic process"/>
    <property type="evidence" value="ECO:0007669"/>
    <property type="project" value="InterPro"/>
</dbReference>
<gene>
    <name evidence="6" type="primary">garR_1</name>
    <name evidence="6" type="ORF">NCTC9075_00955</name>
</gene>
<dbReference type="InterPro" id="IPR036291">
    <property type="entry name" value="NAD(P)-bd_dom_sf"/>
</dbReference>
<dbReference type="EC" id="1.1.1.60" evidence="6"/>
<dbReference type="SUPFAM" id="SSF51735">
    <property type="entry name" value="NAD(P)-binding Rossmann-fold domains"/>
    <property type="match status" value="1"/>
</dbReference>
<dbReference type="GO" id="GO:0051287">
    <property type="term" value="F:NAD binding"/>
    <property type="evidence" value="ECO:0007669"/>
    <property type="project" value="InterPro"/>
</dbReference>
<dbReference type="PROSITE" id="PS00895">
    <property type="entry name" value="3_HYDROXYISOBUT_DH"/>
    <property type="match status" value="1"/>
</dbReference>
<dbReference type="EMBL" id="UGEM01000004">
    <property type="protein sequence ID" value="STP17530.1"/>
    <property type="molecule type" value="Genomic_DNA"/>
</dbReference>
<dbReference type="NCBIfam" id="NF008592">
    <property type="entry name" value="PRK11559.1"/>
    <property type="match status" value="1"/>
</dbReference>
<dbReference type="InterPro" id="IPR006398">
    <property type="entry name" value="Tartro_sem_red"/>
</dbReference>
<name>A0A377K1U1_ECOLX</name>
<reference evidence="6 7" key="1">
    <citation type="submission" date="2018-06" db="EMBL/GenBank/DDBJ databases">
        <authorList>
            <consortium name="Pathogen Informatics"/>
            <person name="Doyle S."/>
        </authorList>
    </citation>
    <scope>NUCLEOTIDE SEQUENCE [LARGE SCALE GENOMIC DNA]</scope>
    <source>
        <strain evidence="6 7">NCTC9075</strain>
    </source>
</reference>
<dbReference type="InterPro" id="IPR008927">
    <property type="entry name" value="6-PGluconate_DH-like_C_sf"/>
</dbReference>
<dbReference type="Pfam" id="PF03446">
    <property type="entry name" value="NAD_binding_2"/>
    <property type="match status" value="1"/>
</dbReference>
<keyword evidence="2" id="KW-0520">NAD</keyword>
<dbReference type="Gene3D" id="1.10.1040.10">
    <property type="entry name" value="N-(1-d-carboxylethyl)-l-norvaline Dehydrogenase, domain 2"/>
    <property type="match status" value="1"/>
</dbReference>
<keyword evidence="1 6" id="KW-0560">Oxidoreductase</keyword>
<evidence type="ECO:0000256" key="3">
    <source>
        <dbReference type="PIRSR" id="PIRSR000103-1"/>
    </source>
</evidence>
<feature type="domain" description="3-hydroxyisobutyrate dehydrogenase-like NAD-binding" evidence="5">
    <location>
        <begin position="205"/>
        <end position="300"/>
    </location>
</feature>
<dbReference type="SUPFAM" id="SSF48179">
    <property type="entry name" value="6-phosphogluconate dehydrogenase C-terminal domain-like"/>
    <property type="match status" value="1"/>
</dbReference>
<feature type="active site" evidence="3">
    <location>
        <position position="211"/>
    </location>
</feature>
<evidence type="ECO:0000259" key="4">
    <source>
        <dbReference type="Pfam" id="PF03446"/>
    </source>
</evidence>
<feature type="domain" description="6-phosphogluconate dehydrogenase NADP-binding" evidence="4">
    <location>
        <begin position="43"/>
        <end position="202"/>
    </location>
</feature>
<accession>A0A377K1U1</accession>
<organism evidence="6 7">
    <name type="scientific">Escherichia coli</name>
    <dbReference type="NCBI Taxonomy" id="562"/>
    <lineage>
        <taxon>Bacteria</taxon>
        <taxon>Pseudomonadati</taxon>
        <taxon>Pseudomonadota</taxon>
        <taxon>Gammaproteobacteria</taxon>
        <taxon>Enterobacterales</taxon>
        <taxon>Enterobacteriaceae</taxon>
        <taxon>Escherichia</taxon>
    </lineage>
</organism>